<name>A0A6J4H282_9SPHI</name>
<organism evidence="3">
    <name type="scientific">uncultured Cytophagales bacterium</name>
    <dbReference type="NCBI Taxonomy" id="158755"/>
    <lineage>
        <taxon>Bacteria</taxon>
        <taxon>Pseudomonadati</taxon>
        <taxon>Bacteroidota</taxon>
        <taxon>Sphingobacteriia</taxon>
        <taxon>Sphingobacteriales</taxon>
        <taxon>environmental samples</taxon>
    </lineage>
</organism>
<dbReference type="SUPFAM" id="SSF49464">
    <property type="entry name" value="Carboxypeptidase regulatory domain-like"/>
    <property type="match status" value="1"/>
</dbReference>
<dbReference type="EMBL" id="CADCTQ010000002">
    <property type="protein sequence ID" value="CAA9212174.1"/>
    <property type="molecule type" value="Genomic_DNA"/>
</dbReference>
<reference evidence="3" key="1">
    <citation type="submission" date="2020-02" db="EMBL/GenBank/DDBJ databases">
        <authorList>
            <person name="Meier V. D."/>
        </authorList>
    </citation>
    <scope>NUCLEOTIDE SEQUENCE</scope>
    <source>
        <strain evidence="3">AVDCRST_MAG56</strain>
    </source>
</reference>
<evidence type="ECO:0000256" key="1">
    <source>
        <dbReference type="SAM" id="MobiDB-lite"/>
    </source>
</evidence>
<dbReference type="AlphaFoldDB" id="A0A6J4H282"/>
<dbReference type="Pfam" id="PF13715">
    <property type="entry name" value="CarbopepD_reg_2"/>
    <property type="match status" value="1"/>
</dbReference>
<keyword evidence="2" id="KW-0732">Signal</keyword>
<dbReference type="InterPro" id="IPR008969">
    <property type="entry name" value="CarboxyPept-like_regulatory"/>
</dbReference>
<evidence type="ECO:0000256" key="2">
    <source>
        <dbReference type="SAM" id="SignalP"/>
    </source>
</evidence>
<feature type="region of interest" description="Disordered" evidence="1">
    <location>
        <begin position="89"/>
        <end position="125"/>
    </location>
</feature>
<feature type="compositionally biased region" description="Low complexity" evidence="1">
    <location>
        <begin position="89"/>
        <end position="107"/>
    </location>
</feature>
<protein>
    <submittedName>
        <fullName evidence="3">Outer membrane TonB-dependent transporter, utilization system for glycans and polysaccharides (PUL), SusC family</fullName>
    </submittedName>
</protein>
<proteinExistence type="predicted"/>
<feature type="chain" id="PRO_5026670631" evidence="2">
    <location>
        <begin position="21"/>
        <end position="160"/>
    </location>
</feature>
<feature type="signal peptide" evidence="2">
    <location>
        <begin position="1"/>
        <end position="20"/>
    </location>
</feature>
<sequence>MLRLPVRLVFLPGLVQGAFAQQGEITVTGKVTAGDAGRDVVPGVTVLAKGTTKGTITDGEGNFSLAVPGDAVLVFSRPGTCSPPCGNCSPPGAPTRPTTSTRLRPGRSNPTAACCSGPKPGGPAARLRADRPVRRKMHYLRSGRNHFPAPGLRMKEYINS</sequence>
<gene>
    <name evidence="3" type="ORF">AVDCRST_MAG56-341</name>
</gene>
<evidence type="ECO:0000313" key="3">
    <source>
        <dbReference type="EMBL" id="CAA9212174.1"/>
    </source>
</evidence>
<accession>A0A6J4H282</accession>